<evidence type="ECO:0000259" key="4">
    <source>
        <dbReference type="PROSITE" id="PS51135"/>
    </source>
</evidence>
<keyword evidence="5" id="KW-1185">Reference proteome</keyword>
<protein>
    <submittedName>
        <fullName evidence="6">DNAation factor subunit alpha</fullName>
    </submittedName>
</protein>
<dbReference type="PANTHER" id="PTHR12306">
    <property type="entry name" value="CELL DEATH ACTIVATOR CIDE"/>
    <property type="match status" value="1"/>
</dbReference>
<dbReference type="PROSITE" id="PS51135">
    <property type="entry name" value="CIDE_N"/>
    <property type="match status" value="1"/>
</dbReference>
<sequence>MVKMISRWSQTSDTDTTDSVGVGFYECEELAHSGSYGSRSRSRSPLDWAAERRELQGQGTPEVKAKVKAESPTKPLKVWSWDRQKKISVTACSLHQAKMKGCENLKLSDDVDKVTMVLEDDGTEVEDEDYFPFMPADTVLMFLAGDKKWTPREDMGIDEPDAASYGEAWDSEMAGLLKGVRHDILRIVSFSEEQLQKIVDCDTALLSRYVGANERFTESLKEGCQRHLDERYRTSEIMNILEQLEKSPQAWSLAGGDRGDSNSRKRRHDDSNGSCN</sequence>
<name>A0ABM0K2X3_APLCA</name>
<dbReference type="Gene3D" id="3.10.20.10">
    <property type="match status" value="1"/>
</dbReference>
<dbReference type="InterPro" id="IPR003508">
    <property type="entry name" value="CIDE-N_dom"/>
</dbReference>
<proteinExistence type="predicted"/>
<dbReference type="SUPFAM" id="SSF54277">
    <property type="entry name" value="CAD &amp; PB1 domains"/>
    <property type="match status" value="1"/>
</dbReference>
<feature type="domain" description="CIDE-N" evidence="4">
    <location>
        <begin position="72"/>
        <end position="151"/>
    </location>
</feature>
<reference evidence="6" key="1">
    <citation type="submission" date="2025-08" db="UniProtKB">
        <authorList>
            <consortium name="RefSeq"/>
        </authorList>
    </citation>
    <scope>IDENTIFICATION</scope>
</reference>
<gene>
    <name evidence="6" type="primary">LOC101849158</name>
</gene>
<accession>A0ABM0K2X3</accession>
<dbReference type="PANTHER" id="PTHR12306:SF15">
    <property type="entry name" value="DNAATION FACTOR-RELATED PROTEIN 1, ISOFORM B-RELATED"/>
    <property type="match status" value="1"/>
</dbReference>
<evidence type="ECO:0000256" key="3">
    <source>
        <dbReference type="SAM" id="MobiDB-lite"/>
    </source>
</evidence>
<dbReference type="Proteomes" id="UP000694888">
    <property type="component" value="Unplaced"/>
</dbReference>
<dbReference type="RefSeq" id="XP_005107520.2">
    <property type="nucleotide sequence ID" value="XM_005107463.3"/>
</dbReference>
<organism evidence="5 6">
    <name type="scientific">Aplysia californica</name>
    <name type="common">California sea hare</name>
    <dbReference type="NCBI Taxonomy" id="6500"/>
    <lineage>
        <taxon>Eukaryota</taxon>
        <taxon>Metazoa</taxon>
        <taxon>Spiralia</taxon>
        <taxon>Lophotrochozoa</taxon>
        <taxon>Mollusca</taxon>
        <taxon>Gastropoda</taxon>
        <taxon>Heterobranchia</taxon>
        <taxon>Euthyneura</taxon>
        <taxon>Tectipleura</taxon>
        <taxon>Aplysiida</taxon>
        <taxon>Aplysioidea</taxon>
        <taxon>Aplysiidae</taxon>
        <taxon>Aplysia</taxon>
    </lineage>
</organism>
<dbReference type="GeneID" id="101849158"/>
<dbReference type="SMART" id="SM00266">
    <property type="entry name" value="CAD"/>
    <property type="match status" value="1"/>
</dbReference>
<feature type="region of interest" description="Disordered" evidence="3">
    <location>
        <begin position="251"/>
        <end position="276"/>
    </location>
</feature>
<dbReference type="Pfam" id="PF02017">
    <property type="entry name" value="CIDE-N"/>
    <property type="match status" value="1"/>
</dbReference>
<evidence type="ECO:0000313" key="6">
    <source>
        <dbReference type="RefSeq" id="XP_005107520.2"/>
    </source>
</evidence>
<feature type="compositionally biased region" description="Basic and acidic residues" evidence="3">
    <location>
        <begin position="257"/>
        <end position="276"/>
    </location>
</feature>
<evidence type="ECO:0000256" key="2">
    <source>
        <dbReference type="PROSITE-ProRule" id="PRU00447"/>
    </source>
</evidence>
<dbReference type="Gene3D" id="1.10.1490.10">
    <property type="entry name" value="C-terminal domain of DFF45/ICAD (DFF-C domain)"/>
    <property type="match status" value="1"/>
</dbReference>
<keyword evidence="1 2" id="KW-0053">Apoptosis</keyword>
<evidence type="ECO:0000313" key="5">
    <source>
        <dbReference type="Proteomes" id="UP000694888"/>
    </source>
</evidence>
<evidence type="ECO:0000256" key="1">
    <source>
        <dbReference type="ARBA" id="ARBA00022703"/>
    </source>
</evidence>